<protein>
    <submittedName>
        <fullName evidence="1">Uncharacterized protein</fullName>
    </submittedName>
</protein>
<dbReference type="InterPro" id="IPR029058">
    <property type="entry name" value="AB_hydrolase_fold"/>
</dbReference>
<dbReference type="Gene3D" id="3.40.50.1820">
    <property type="entry name" value="alpha/beta hydrolase"/>
    <property type="match status" value="1"/>
</dbReference>
<sequence>MGNPGALSMRSLLCVISGKLLSGSFSCYRFSALGLFSFIFHYAFDAKTGSNMTTVKTHVSSSQSLFNIRGENMKIQISLIAGFFILLSVSSPVSAVDPYSQLGNQLGNVDPRSDELGTSYIPALFTVSQPRLPFNESSRIGLVSGDIAEYKIRLRVGPGEYDYITLTNYVLEKRPWATKSNKNLVILPGHALTEKFCSDMAIYYAQQGYSAYILDRRETNVPGNETDFSFMQDWTFEKYLQDTFKGIRVSRIHTALLSGKSAKSIEVTAIGHSHGAMLLTAYEASKYDDRPMGSVDRAVPVDIIIEYNPENSELIHNQTQEFASITESIENGVYSDSSMAGMMYIAYLASVEPEGHNFSELTNRQFFRLMASQTYSFSAYPYTPDYHYWSGDLNGLYHVDEDRLLNLTWTGAVPYAPKYLDQYMAGLMGNVEGYEIDPSRVDSPVLYIGLGGGFGDYGAWWYENEVGTTNNRVTTITWNDQGHGSLLIDSNSSDLWAIIGDWIDDNKNLNK</sequence>
<reference evidence="1 2" key="1">
    <citation type="submission" date="2014-07" db="EMBL/GenBank/DDBJ databases">
        <title>Methanogenic archaea and the global carbon cycle.</title>
        <authorList>
            <person name="Henriksen J.R."/>
            <person name="Luke J."/>
            <person name="Reinhart S."/>
            <person name="Benedict M.N."/>
            <person name="Youngblut N.D."/>
            <person name="Metcalf M.E."/>
            <person name="Whitaker R.J."/>
            <person name="Metcalf W.W."/>
        </authorList>
    </citation>
    <scope>NUCLEOTIDE SEQUENCE [LARGE SCALE GENOMIC DNA]</scope>
    <source>
        <strain evidence="1 2">C2J</strain>
    </source>
</reference>
<dbReference type="KEGG" id="msj:MSSAC_1288"/>
<name>A0A0E3PN04_9EURY</name>
<organism evidence="1 2">
    <name type="scientific">Methanosarcina siciliae C2J</name>
    <dbReference type="NCBI Taxonomy" id="1434118"/>
    <lineage>
        <taxon>Archaea</taxon>
        <taxon>Methanobacteriati</taxon>
        <taxon>Methanobacteriota</taxon>
        <taxon>Stenosarchaea group</taxon>
        <taxon>Methanomicrobia</taxon>
        <taxon>Methanosarcinales</taxon>
        <taxon>Methanosarcinaceae</taxon>
        <taxon>Methanosarcina</taxon>
    </lineage>
</organism>
<dbReference type="EMBL" id="CP009508">
    <property type="protein sequence ID" value="AKB35878.1"/>
    <property type="molecule type" value="Genomic_DNA"/>
</dbReference>
<dbReference type="AlphaFoldDB" id="A0A0E3PN04"/>
<dbReference type="PATRIC" id="fig|1434118.4.peg.1636"/>
<proteinExistence type="predicted"/>
<evidence type="ECO:0000313" key="1">
    <source>
        <dbReference type="EMBL" id="AKB35878.1"/>
    </source>
</evidence>
<dbReference type="SUPFAM" id="SSF53474">
    <property type="entry name" value="alpha/beta-Hydrolases"/>
    <property type="match status" value="1"/>
</dbReference>
<accession>A0A0E3PN04</accession>
<dbReference type="HOGENOM" id="CLU_040881_0_0_2"/>
<evidence type="ECO:0000313" key="2">
    <source>
        <dbReference type="Proteomes" id="UP000033123"/>
    </source>
</evidence>
<gene>
    <name evidence="1" type="ORF">MSSAC_1288</name>
</gene>
<dbReference type="Proteomes" id="UP000033123">
    <property type="component" value="Chromosome"/>
</dbReference>